<accession>A0A9Q5HWA2</accession>
<evidence type="ECO:0000313" key="1">
    <source>
        <dbReference type="EMBL" id="OCB87173.1"/>
    </source>
</evidence>
<evidence type="ECO:0008006" key="3">
    <source>
        <dbReference type="Google" id="ProtNLM"/>
    </source>
</evidence>
<dbReference type="EMBL" id="LNZH02000194">
    <property type="protein sequence ID" value="OCB87173.1"/>
    <property type="molecule type" value="Genomic_DNA"/>
</dbReference>
<evidence type="ECO:0000313" key="2">
    <source>
        <dbReference type="Proteomes" id="UP000757232"/>
    </source>
</evidence>
<name>A0A9Q5HWA2_SANBA</name>
<protein>
    <recommendedName>
        <fullName evidence="3">F-box domain-containing protein</fullName>
    </recommendedName>
</protein>
<gene>
    <name evidence="1" type="ORF">A7U60_g5688</name>
</gene>
<reference evidence="1" key="1">
    <citation type="submission" date="2016-06" db="EMBL/GenBank/DDBJ databases">
        <title>Draft Genome sequence of the fungus Inonotus baumii.</title>
        <authorList>
            <person name="Zhu H."/>
            <person name="Lin W."/>
        </authorList>
    </citation>
    <scope>NUCLEOTIDE SEQUENCE</scope>
    <source>
        <strain evidence="1">821</strain>
    </source>
</reference>
<dbReference type="AlphaFoldDB" id="A0A9Q5HWA2"/>
<sequence>MRTSFRMIKDIRNSLESILGNVQQTIQEMESMVVPPSIHYGLMSLPEEIFMHIVDMACAETENNFGRDEMDTLIKQLSLVSWNFRRAVVNTISFWTRIDNRYCLGRGFGNRIARTRNAPLVMHIDLQAGRDRARIVAISLLKDRCQQLDARLPPNAVAGFSLIQFPNLDSVKLSFPYHNESNRWFYDKCMFPNIRSLESISAIPSSHPRANLTTVELKAGGSYAVDVHWYERLMGFLSCAPSIRSLSLELDICAATESGDLMSVSMPCVTSISIYHRNNFKQGMLQRLHRILASLEMPNILDCDFSLYLTNNRELETALDSMREKIPEVTMLTIVAPFNLEAVHLKELIKPFARIRKLALDAPQVTDALQSLDSDLELNQLHSVVLGRRFLRRSWAQHGEFQSLANHADALKITFENTVWKFD</sequence>
<organism evidence="1 2">
    <name type="scientific">Sanghuangporus baumii</name>
    <name type="common">Phellinus baumii</name>
    <dbReference type="NCBI Taxonomy" id="108892"/>
    <lineage>
        <taxon>Eukaryota</taxon>
        <taxon>Fungi</taxon>
        <taxon>Dikarya</taxon>
        <taxon>Basidiomycota</taxon>
        <taxon>Agaricomycotina</taxon>
        <taxon>Agaricomycetes</taxon>
        <taxon>Hymenochaetales</taxon>
        <taxon>Hymenochaetaceae</taxon>
        <taxon>Sanghuangporus</taxon>
    </lineage>
</organism>
<dbReference type="Proteomes" id="UP000757232">
    <property type="component" value="Unassembled WGS sequence"/>
</dbReference>
<proteinExistence type="predicted"/>
<comment type="caution">
    <text evidence="1">The sequence shown here is derived from an EMBL/GenBank/DDBJ whole genome shotgun (WGS) entry which is preliminary data.</text>
</comment>
<keyword evidence="2" id="KW-1185">Reference proteome</keyword>